<reference evidence="2 3" key="1">
    <citation type="submission" date="2020-05" db="EMBL/GenBank/DDBJ databases">
        <title>Ceratocystis lukuohia genome.</title>
        <authorList>
            <person name="Harrington T.C."/>
            <person name="Kim K."/>
            <person name="Mayers C.G."/>
        </authorList>
    </citation>
    <scope>NUCLEOTIDE SEQUENCE [LARGE SCALE GENOMIC DNA]</scope>
    <source>
        <strain evidence="2 3">C4212</strain>
    </source>
</reference>
<feature type="transmembrane region" description="Helical" evidence="1">
    <location>
        <begin position="412"/>
        <end position="437"/>
    </location>
</feature>
<protein>
    <submittedName>
        <fullName evidence="2">Uncharacterized protein</fullName>
    </submittedName>
</protein>
<dbReference type="Proteomes" id="UP001610728">
    <property type="component" value="Unassembled WGS sequence"/>
</dbReference>
<keyword evidence="1" id="KW-0812">Transmembrane</keyword>
<sequence>MASPLLAIISVGGHIIHVPFVYRFVNGVAVSDWPYPKAQPPTIVSLISAAGNHCLRVAIAEAVAVFFWKRAFQPFPLANVHHYWVAGQGIYCALQSILKVTGFAILSIIIHTSTLARDPCFQNSIRISEKLHHANGTISVPASSSLDNYFAGTMMGRAQNVMISGNFSQVLTEYQQRSPITINSDCPNCTFSVKAFGFNTECTTTTLPYNVSSYITTGEKMAEGLDLLNVDVRSMTYSGTNEGYLNVTVSRRPSLDCTGDMVVQTCFLYPATMKYNLQTDAGAVVFRNSSWESDEFIANTTMASPMGGLDGNLAAFQDFAYTLFHSEANLRWVGARGWDYSHTGLVASTYIIPPTADCGPAFKDPMDGIINGFREISLRTSLRQAIATTSEVQFVNYTSFTQRAVYQVEYQWVIGGFVVSFVGFAGVMVCLWGFWVVGRQVSMSPLEIARDFAYIGETQLRHFPPSKSGPDMAHEKADRLMVQWAVDEANNYELAFVESTPLVRELKKGDFYNVAEEWPRLRASWSWR</sequence>
<name>A0ABR4MJE8_9PEZI</name>
<dbReference type="PANTHER" id="PTHR37576:SF2">
    <property type="entry name" value="DEFECT AT LOW TEMPERATURE PROTEIN 1"/>
    <property type="match status" value="1"/>
</dbReference>
<comment type="caution">
    <text evidence="2">The sequence shown here is derived from an EMBL/GenBank/DDBJ whole genome shotgun (WGS) entry which is preliminary data.</text>
</comment>
<proteinExistence type="predicted"/>
<evidence type="ECO:0000256" key="1">
    <source>
        <dbReference type="SAM" id="Phobius"/>
    </source>
</evidence>
<dbReference type="InterPro" id="IPR021514">
    <property type="entry name" value="DUF3176"/>
</dbReference>
<dbReference type="PANTHER" id="PTHR37576">
    <property type="entry name" value="DEFECT AT LOW TEMPERATURE PROTEIN 1"/>
    <property type="match status" value="1"/>
</dbReference>
<evidence type="ECO:0000313" key="3">
    <source>
        <dbReference type="Proteomes" id="UP001610728"/>
    </source>
</evidence>
<gene>
    <name evidence="2" type="ORF">HOO65_040745</name>
</gene>
<keyword evidence="3" id="KW-1185">Reference proteome</keyword>
<dbReference type="Pfam" id="PF11374">
    <property type="entry name" value="DUF3176"/>
    <property type="match status" value="1"/>
</dbReference>
<dbReference type="GeneID" id="98118521"/>
<keyword evidence="1" id="KW-0472">Membrane</keyword>
<keyword evidence="1" id="KW-1133">Transmembrane helix</keyword>
<evidence type="ECO:0000313" key="2">
    <source>
        <dbReference type="EMBL" id="KAL2888408.1"/>
    </source>
</evidence>
<accession>A0ABR4MJE8</accession>
<organism evidence="2 3">
    <name type="scientific">Ceratocystis lukuohia</name>
    <dbReference type="NCBI Taxonomy" id="2019550"/>
    <lineage>
        <taxon>Eukaryota</taxon>
        <taxon>Fungi</taxon>
        <taxon>Dikarya</taxon>
        <taxon>Ascomycota</taxon>
        <taxon>Pezizomycotina</taxon>
        <taxon>Sordariomycetes</taxon>
        <taxon>Hypocreomycetidae</taxon>
        <taxon>Microascales</taxon>
        <taxon>Ceratocystidaceae</taxon>
        <taxon>Ceratocystis</taxon>
    </lineage>
</organism>
<dbReference type="EMBL" id="JABSNW010000004">
    <property type="protein sequence ID" value="KAL2888408.1"/>
    <property type="molecule type" value="Genomic_DNA"/>
</dbReference>
<dbReference type="RefSeq" id="XP_070859588.1">
    <property type="nucleotide sequence ID" value="XM_071002699.1"/>
</dbReference>